<dbReference type="AlphaFoldDB" id="A0A9P6ESB0"/>
<sequence>MLYKSWKVRNISTVAAHVASNATRNERAPFSMAWSINGSLRVEKQMKTKCIWWRSTFSILYTIFVAGGMKHKEP</sequence>
<keyword evidence="1" id="KW-0812">Transmembrane</keyword>
<reference evidence="2" key="1">
    <citation type="submission" date="2020-11" db="EMBL/GenBank/DDBJ databases">
        <authorList>
            <consortium name="DOE Joint Genome Institute"/>
            <person name="Ahrendt S."/>
            <person name="Riley R."/>
            <person name="Andreopoulos W."/>
            <person name="Labutti K."/>
            <person name="Pangilinan J."/>
            <person name="Ruiz-Duenas F.J."/>
            <person name="Barrasa J.M."/>
            <person name="Sanchez-Garcia M."/>
            <person name="Camarero S."/>
            <person name="Miyauchi S."/>
            <person name="Serrano A."/>
            <person name="Linde D."/>
            <person name="Babiker R."/>
            <person name="Drula E."/>
            <person name="Ayuso-Fernandez I."/>
            <person name="Pacheco R."/>
            <person name="Padilla G."/>
            <person name="Ferreira P."/>
            <person name="Barriuso J."/>
            <person name="Kellner H."/>
            <person name="Castanera R."/>
            <person name="Alfaro M."/>
            <person name="Ramirez L."/>
            <person name="Pisabarro A.G."/>
            <person name="Kuo A."/>
            <person name="Tritt A."/>
            <person name="Lipzen A."/>
            <person name="He G."/>
            <person name="Yan M."/>
            <person name="Ng V."/>
            <person name="Cullen D."/>
            <person name="Martin F."/>
            <person name="Rosso M.-N."/>
            <person name="Henrissat B."/>
            <person name="Hibbett D."/>
            <person name="Martinez A.T."/>
            <person name="Grigoriev I.V."/>
        </authorList>
    </citation>
    <scope>NUCLEOTIDE SEQUENCE</scope>
    <source>
        <strain evidence="2">CBS 506.95</strain>
    </source>
</reference>
<evidence type="ECO:0000313" key="2">
    <source>
        <dbReference type="EMBL" id="KAF9535208.1"/>
    </source>
</evidence>
<protein>
    <submittedName>
        <fullName evidence="2">Uncharacterized protein</fullName>
    </submittedName>
</protein>
<name>A0A9P6ESB0_9AGAR</name>
<gene>
    <name evidence="2" type="ORF">CPB83DRAFT_843666</name>
</gene>
<evidence type="ECO:0000313" key="3">
    <source>
        <dbReference type="Proteomes" id="UP000807306"/>
    </source>
</evidence>
<proteinExistence type="predicted"/>
<evidence type="ECO:0000256" key="1">
    <source>
        <dbReference type="SAM" id="Phobius"/>
    </source>
</evidence>
<feature type="transmembrane region" description="Helical" evidence="1">
    <location>
        <begin position="51"/>
        <end position="69"/>
    </location>
</feature>
<dbReference type="EMBL" id="MU157825">
    <property type="protein sequence ID" value="KAF9535208.1"/>
    <property type="molecule type" value="Genomic_DNA"/>
</dbReference>
<accession>A0A9P6ESB0</accession>
<organism evidence="2 3">
    <name type="scientific">Crepidotus variabilis</name>
    <dbReference type="NCBI Taxonomy" id="179855"/>
    <lineage>
        <taxon>Eukaryota</taxon>
        <taxon>Fungi</taxon>
        <taxon>Dikarya</taxon>
        <taxon>Basidiomycota</taxon>
        <taxon>Agaricomycotina</taxon>
        <taxon>Agaricomycetes</taxon>
        <taxon>Agaricomycetidae</taxon>
        <taxon>Agaricales</taxon>
        <taxon>Agaricineae</taxon>
        <taxon>Crepidotaceae</taxon>
        <taxon>Crepidotus</taxon>
    </lineage>
</organism>
<comment type="caution">
    <text evidence="2">The sequence shown here is derived from an EMBL/GenBank/DDBJ whole genome shotgun (WGS) entry which is preliminary data.</text>
</comment>
<dbReference type="Proteomes" id="UP000807306">
    <property type="component" value="Unassembled WGS sequence"/>
</dbReference>
<keyword evidence="1" id="KW-0472">Membrane</keyword>
<keyword evidence="1" id="KW-1133">Transmembrane helix</keyword>
<keyword evidence="3" id="KW-1185">Reference proteome</keyword>